<evidence type="ECO:0000313" key="3">
    <source>
        <dbReference type="Proteomes" id="UP001221142"/>
    </source>
</evidence>
<dbReference type="Proteomes" id="UP001221142">
    <property type="component" value="Unassembled WGS sequence"/>
</dbReference>
<feature type="region of interest" description="Disordered" evidence="1">
    <location>
        <begin position="73"/>
        <end position="100"/>
    </location>
</feature>
<reference evidence="2" key="1">
    <citation type="submission" date="2023-03" db="EMBL/GenBank/DDBJ databases">
        <title>Massive genome expansion in bonnet fungi (Mycena s.s.) driven by repeated elements and novel gene families across ecological guilds.</title>
        <authorList>
            <consortium name="Lawrence Berkeley National Laboratory"/>
            <person name="Harder C.B."/>
            <person name="Miyauchi S."/>
            <person name="Viragh M."/>
            <person name="Kuo A."/>
            <person name="Thoen E."/>
            <person name="Andreopoulos B."/>
            <person name="Lu D."/>
            <person name="Skrede I."/>
            <person name="Drula E."/>
            <person name="Henrissat B."/>
            <person name="Morin E."/>
            <person name="Kohler A."/>
            <person name="Barry K."/>
            <person name="LaButti K."/>
            <person name="Morin E."/>
            <person name="Salamov A."/>
            <person name="Lipzen A."/>
            <person name="Mereny Z."/>
            <person name="Hegedus B."/>
            <person name="Baldrian P."/>
            <person name="Stursova M."/>
            <person name="Weitz H."/>
            <person name="Taylor A."/>
            <person name="Grigoriev I.V."/>
            <person name="Nagy L.G."/>
            <person name="Martin F."/>
            <person name="Kauserud H."/>
        </authorList>
    </citation>
    <scope>NUCLEOTIDE SEQUENCE</scope>
    <source>
        <strain evidence="2">9284</strain>
    </source>
</reference>
<protein>
    <submittedName>
        <fullName evidence="2">Uncharacterized protein</fullName>
    </submittedName>
</protein>
<comment type="caution">
    <text evidence="2">The sequence shown here is derived from an EMBL/GenBank/DDBJ whole genome shotgun (WGS) entry which is preliminary data.</text>
</comment>
<dbReference type="EMBL" id="JARKIF010000018">
    <property type="protein sequence ID" value="KAJ7619737.1"/>
    <property type="molecule type" value="Genomic_DNA"/>
</dbReference>
<dbReference type="AlphaFoldDB" id="A0AAD7FET7"/>
<accession>A0AAD7FET7</accession>
<evidence type="ECO:0000313" key="2">
    <source>
        <dbReference type="EMBL" id="KAJ7619737.1"/>
    </source>
</evidence>
<organism evidence="2 3">
    <name type="scientific">Roridomyces roridus</name>
    <dbReference type="NCBI Taxonomy" id="1738132"/>
    <lineage>
        <taxon>Eukaryota</taxon>
        <taxon>Fungi</taxon>
        <taxon>Dikarya</taxon>
        <taxon>Basidiomycota</taxon>
        <taxon>Agaricomycotina</taxon>
        <taxon>Agaricomycetes</taxon>
        <taxon>Agaricomycetidae</taxon>
        <taxon>Agaricales</taxon>
        <taxon>Marasmiineae</taxon>
        <taxon>Mycenaceae</taxon>
        <taxon>Roridomyces</taxon>
    </lineage>
</organism>
<name>A0AAD7FET7_9AGAR</name>
<feature type="region of interest" description="Disordered" evidence="1">
    <location>
        <begin position="15"/>
        <end position="34"/>
    </location>
</feature>
<sequence length="238" mass="27066">MDERLEGLEVTARAREDWRTGDREDVGERKKERRNDSEITPFIKWLTVTMEPNQRRVECGVMKVIVNLRQRGMRYPQPQPSSPSGAAPQPKNSTPLLRTQRTQDIQIETSSWRHPCRSAWIASRLSAGNRGWITQLEPSRCPAAPRIRIIRCSHGRAGWLRADGTLAVYTLRDSLPAQASTVNRLRSCIGTHLPVDPNPTLLSRRQLPRAQPPRTKMKHGTVTANSKRRVEQMALVVD</sequence>
<gene>
    <name evidence="2" type="ORF">FB45DRAFT_871841</name>
</gene>
<evidence type="ECO:0000256" key="1">
    <source>
        <dbReference type="SAM" id="MobiDB-lite"/>
    </source>
</evidence>
<feature type="compositionally biased region" description="Polar residues" evidence="1">
    <location>
        <begin position="91"/>
        <end position="100"/>
    </location>
</feature>
<proteinExistence type="predicted"/>
<keyword evidence="3" id="KW-1185">Reference proteome</keyword>